<dbReference type="EMBL" id="BLAB01000001">
    <property type="protein sequence ID" value="GER94560.1"/>
    <property type="molecule type" value="Genomic_DNA"/>
</dbReference>
<protein>
    <submittedName>
        <fullName evidence="6">DUF362 domain-containing protein</fullName>
    </submittedName>
</protein>
<dbReference type="PROSITE" id="PS00198">
    <property type="entry name" value="4FE4S_FER_1"/>
    <property type="match status" value="2"/>
</dbReference>
<dbReference type="PANTHER" id="PTHR43687">
    <property type="entry name" value="ADENYLYLSULFATE REDUCTASE, BETA SUBUNIT"/>
    <property type="match status" value="1"/>
</dbReference>
<reference evidence="6" key="1">
    <citation type="submission" date="2019-10" db="EMBL/GenBank/DDBJ databases">
        <title>Metagenomic sequencing of thiosulfate-disproportionating enrichment culture.</title>
        <authorList>
            <person name="Umezawa K."/>
            <person name="Kojima H."/>
            <person name="Fukui M."/>
        </authorList>
    </citation>
    <scope>NUCLEOTIDE SEQUENCE</scope>
    <source>
        <strain evidence="6">45J</strain>
    </source>
</reference>
<dbReference type="SUPFAM" id="SSF54862">
    <property type="entry name" value="4Fe-4S ferredoxins"/>
    <property type="match status" value="1"/>
</dbReference>
<dbReference type="InterPro" id="IPR017900">
    <property type="entry name" value="4Fe4S_Fe_S_CS"/>
</dbReference>
<dbReference type="PROSITE" id="PS51379">
    <property type="entry name" value="4FE4S_FER_2"/>
    <property type="match status" value="2"/>
</dbReference>
<keyword evidence="4" id="KW-0411">Iron-sulfur</keyword>
<keyword evidence="3" id="KW-0408">Iron</keyword>
<dbReference type="InterPro" id="IPR017896">
    <property type="entry name" value="4Fe4S_Fe-S-bd"/>
</dbReference>
<organism evidence="6">
    <name type="scientific">hot springs metagenome</name>
    <dbReference type="NCBI Taxonomy" id="433727"/>
    <lineage>
        <taxon>unclassified sequences</taxon>
        <taxon>metagenomes</taxon>
        <taxon>ecological metagenomes</taxon>
    </lineage>
</organism>
<comment type="caution">
    <text evidence="6">The sequence shown here is derived from an EMBL/GenBank/DDBJ whole genome shotgun (WGS) entry which is preliminary data.</text>
</comment>
<dbReference type="InterPro" id="IPR007160">
    <property type="entry name" value="DUF362"/>
</dbReference>
<dbReference type="Pfam" id="PF12838">
    <property type="entry name" value="Fer4_7"/>
    <property type="match status" value="1"/>
</dbReference>
<dbReference type="AlphaFoldDB" id="A0A5J4L6N7"/>
<dbReference type="Pfam" id="PF04015">
    <property type="entry name" value="DUF362"/>
    <property type="match status" value="1"/>
</dbReference>
<feature type="domain" description="4Fe-4S ferredoxin-type" evidence="5">
    <location>
        <begin position="191"/>
        <end position="220"/>
    </location>
</feature>
<name>A0A5J4L6N7_9ZZZZ</name>
<keyword evidence="2" id="KW-0479">Metal-binding</keyword>
<accession>A0A5J4L6N7</accession>
<dbReference type="GO" id="GO:0051539">
    <property type="term" value="F:4 iron, 4 sulfur cluster binding"/>
    <property type="evidence" value="ECO:0007669"/>
    <property type="project" value="UniProtKB-KW"/>
</dbReference>
<evidence type="ECO:0000256" key="2">
    <source>
        <dbReference type="ARBA" id="ARBA00022723"/>
    </source>
</evidence>
<evidence type="ECO:0000256" key="1">
    <source>
        <dbReference type="ARBA" id="ARBA00022485"/>
    </source>
</evidence>
<evidence type="ECO:0000256" key="4">
    <source>
        <dbReference type="ARBA" id="ARBA00023014"/>
    </source>
</evidence>
<dbReference type="PANTHER" id="PTHR43687:SF1">
    <property type="entry name" value="FERREDOXIN III"/>
    <property type="match status" value="1"/>
</dbReference>
<sequence>MSNVFFTPARVKKWKYDESMPGKLERLLKEIKLPNYFEKDEWVAIKTHFGSNGAHRIIRPVFIRKVVDSLRAIGAKPFITDTVRIKGLDYLEIANQNGINHLSVGAPVVIADGLYGNDNIMVKAGDILGEIAVASLIYDVPAMVVCSHVKGHINAGYAGAIKNIAMGAISGSHRHCGWKCGRGAMHTIGEGKFIWDEEKCAFCFQCEEVCPLDCINFEDNKFNYHDERCWRCGRCTRVCPEGALTIPGNDELFMRSLSEAASAVLSTFKQNKVIYINFLTEIQPECDCMPAAEVPVIQDIGILISDDIVSIEQASIDLLLKEDPLPSSLAEDEEIKGGEDILFNLHKKPYLLQIEEAERLGLGSRHYKLIEV</sequence>
<dbReference type="Gene3D" id="3.30.70.20">
    <property type="match status" value="2"/>
</dbReference>
<dbReference type="GO" id="GO:0046872">
    <property type="term" value="F:metal ion binding"/>
    <property type="evidence" value="ECO:0007669"/>
    <property type="project" value="UniProtKB-KW"/>
</dbReference>
<evidence type="ECO:0000256" key="3">
    <source>
        <dbReference type="ARBA" id="ARBA00023004"/>
    </source>
</evidence>
<feature type="domain" description="4Fe-4S ferredoxin-type" evidence="5">
    <location>
        <begin position="221"/>
        <end position="249"/>
    </location>
</feature>
<proteinExistence type="predicted"/>
<keyword evidence="1" id="KW-0004">4Fe-4S</keyword>
<evidence type="ECO:0000313" key="6">
    <source>
        <dbReference type="EMBL" id="GER94560.1"/>
    </source>
</evidence>
<gene>
    <name evidence="6" type="ORF">A45J_2324</name>
</gene>
<evidence type="ECO:0000259" key="5">
    <source>
        <dbReference type="PROSITE" id="PS51379"/>
    </source>
</evidence>
<dbReference type="InterPro" id="IPR050572">
    <property type="entry name" value="Fe-S_Ferredoxin"/>
</dbReference>